<proteinExistence type="predicted"/>
<dbReference type="EMBL" id="FZNY01000004">
    <property type="protein sequence ID" value="SNR95134.1"/>
    <property type="molecule type" value="Genomic_DNA"/>
</dbReference>
<dbReference type="SUPFAM" id="SSF53300">
    <property type="entry name" value="vWA-like"/>
    <property type="match status" value="1"/>
</dbReference>
<gene>
    <name evidence="2" type="ORF">SAMN06265376_104448</name>
</gene>
<dbReference type="Proteomes" id="UP000198379">
    <property type="component" value="Unassembled WGS sequence"/>
</dbReference>
<evidence type="ECO:0000259" key="1">
    <source>
        <dbReference type="SMART" id="SM00327"/>
    </source>
</evidence>
<sequence>MANNDNPFGVESPENFEQKSICCFVLDVSGSMNGQPIDELNRGLQEFHSEIVSDPISSNRLEVAIITFDSTVNLVLEPSLVDNFNMPTLTTKGSTKLVDGVREGIRIVEDRKNWYKQTGQPYLRPWIILVTDGFPDFDQDVDSLQLEIEQASNEKKFVFLPIGVGGADMSILNKISGSINEKKIPAMKIQGLKFFEFFEWVSASMSSIASSKEGDNINLPDPSEWMEGFKI</sequence>
<keyword evidence="3" id="KW-1185">Reference proteome</keyword>
<dbReference type="SMART" id="SM00327">
    <property type="entry name" value="VWA"/>
    <property type="match status" value="1"/>
</dbReference>
<dbReference type="RefSeq" id="WP_089372232.1">
    <property type="nucleotide sequence ID" value="NZ_BMEP01000008.1"/>
</dbReference>
<organism evidence="2 3">
    <name type="scientific">Dokdonia pacifica</name>
    <dbReference type="NCBI Taxonomy" id="1627892"/>
    <lineage>
        <taxon>Bacteria</taxon>
        <taxon>Pseudomonadati</taxon>
        <taxon>Bacteroidota</taxon>
        <taxon>Flavobacteriia</taxon>
        <taxon>Flavobacteriales</taxon>
        <taxon>Flavobacteriaceae</taxon>
        <taxon>Dokdonia</taxon>
    </lineage>
</organism>
<evidence type="ECO:0000313" key="2">
    <source>
        <dbReference type="EMBL" id="SNR95134.1"/>
    </source>
</evidence>
<dbReference type="AlphaFoldDB" id="A0A239AJC7"/>
<protein>
    <submittedName>
        <fullName evidence="2">Uncharacterized conserved protein YegL, contains vWA domain of TerY type</fullName>
    </submittedName>
</protein>
<dbReference type="OrthoDB" id="9806395at2"/>
<dbReference type="Pfam" id="PF00092">
    <property type="entry name" value="VWA"/>
    <property type="match status" value="1"/>
</dbReference>
<feature type="domain" description="VWFA" evidence="1">
    <location>
        <begin position="19"/>
        <end position="202"/>
    </location>
</feature>
<reference evidence="2 3" key="1">
    <citation type="submission" date="2017-06" db="EMBL/GenBank/DDBJ databases">
        <authorList>
            <person name="Kim H.J."/>
            <person name="Triplett B.A."/>
        </authorList>
    </citation>
    <scope>NUCLEOTIDE SEQUENCE [LARGE SCALE GENOMIC DNA]</scope>
    <source>
        <strain evidence="2 3">DSM 25597</strain>
    </source>
</reference>
<accession>A0A239AJC7</accession>
<evidence type="ECO:0000313" key="3">
    <source>
        <dbReference type="Proteomes" id="UP000198379"/>
    </source>
</evidence>
<dbReference type="InterPro" id="IPR002035">
    <property type="entry name" value="VWF_A"/>
</dbReference>
<dbReference type="PIRSF" id="PIRSF020634">
    <property type="entry name" value="TerY_vWA"/>
    <property type="match status" value="1"/>
</dbReference>
<dbReference type="InterPro" id="IPR036465">
    <property type="entry name" value="vWFA_dom_sf"/>
</dbReference>
<dbReference type="InterPro" id="IPR011392">
    <property type="entry name" value="Tellurite-R_TerY"/>
</dbReference>
<dbReference type="Gene3D" id="3.40.50.410">
    <property type="entry name" value="von Willebrand factor, type A domain"/>
    <property type="match status" value="1"/>
</dbReference>
<name>A0A239AJC7_9FLAO</name>